<proteinExistence type="evidence at transcript level"/>
<evidence type="ECO:0000313" key="1">
    <source>
        <dbReference type="EMBL" id="ABK93475.1"/>
    </source>
</evidence>
<organism evidence="1">
    <name type="scientific">Populus trichocarpa</name>
    <name type="common">Western balsam poplar</name>
    <name type="synonym">Populus balsamifera subsp. trichocarpa</name>
    <dbReference type="NCBI Taxonomy" id="3694"/>
    <lineage>
        <taxon>Eukaryota</taxon>
        <taxon>Viridiplantae</taxon>
        <taxon>Streptophyta</taxon>
        <taxon>Embryophyta</taxon>
        <taxon>Tracheophyta</taxon>
        <taxon>Spermatophyta</taxon>
        <taxon>Magnoliopsida</taxon>
        <taxon>eudicotyledons</taxon>
        <taxon>Gunneridae</taxon>
        <taxon>Pentapetalae</taxon>
        <taxon>rosids</taxon>
        <taxon>fabids</taxon>
        <taxon>Malpighiales</taxon>
        <taxon>Salicaceae</taxon>
        <taxon>Saliceae</taxon>
        <taxon>Populus</taxon>
    </lineage>
</organism>
<accession>A9PAS2</accession>
<dbReference type="AlphaFoldDB" id="A9PAS2"/>
<dbReference type="EMBL" id="EF145305">
    <property type="protein sequence ID" value="ABK93475.1"/>
    <property type="molecule type" value="mRNA"/>
</dbReference>
<protein>
    <submittedName>
        <fullName evidence="1">Uncharacterized protein</fullName>
    </submittedName>
</protein>
<reference evidence="1" key="1">
    <citation type="journal article" date="2008" name="BMC Genomics">
        <title>Analysis of 4,664 high-quality sequence-finished poplar full-length cDNA clones and their utility for the discovery of genes responding to insect feeding.</title>
        <authorList>
            <person name="Ralph S.G."/>
            <person name="Chun H.J."/>
            <person name="Cooper D."/>
            <person name="Kirkpatrick R."/>
            <person name="Kolosova N."/>
            <person name="Gunter L."/>
            <person name="Tuskan G.A."/>
            <person name="Douglas C.J."/>
            <person name="Holt R.A."/>
            <person name="Jones S.J."/>
            <person name="Marra M.A."/>
            <person name="Bohlmann J."/>
        </authorList>
    </citation>
    <scope>NUCLEOTIDE SEQUENCE</scope>
    <source>
        <tissue evidence="1">Phloem and cambium</tissue>
    </source>
</reference>
<sequence length="46" mass="4888">MGLPIGATIFSGPIEVLFFPVHMKKTCNANLVRPPEPIAPLTGGVR</sequence>
<name>A9PAS2_POPTR</name>